<sequence length="199" mass="21662">MIADTPCGRIGYGENSAPSPGAPNRREAFVTASSQAPIENDVDARREAAQARFAELRTARTPVADADLDAVWADLDTIRPADMLGRWHGGEFVTGHAMNGLLTKIGWYGKNFISTSEVQPLVCRNDAGELYSNTEVGKGEASLWAVEFRGEVTASMVYDGQPVIDHFKRVDDTTVMGIMNGSGGLIGGRHFYFYLERDS</sequence>
<name>H5TPL7_GORO1</name>
<dbReference type="Gene3D" id="2.40.128.580">
    <property type="entry name" value="GXWXG domain"/>
    <property type="match status" value="1"/>
</dbReference>
<comment type="caution">
    <text evidence="4">The sequence shown here is derived from an EMBL/GenBank/DDBJ whole genome shotgun (WGS) entry which is preliminary data.</text>
</comment>
<evidence type="ECO:0000313" key="4">
    <source>
        <dbReference type="EMBL" id="GAB35425.1"/>
    </source>
</evidence>
<feature type="region of interest" description="Disordered" evidence="1">
    <location>
        <begin position="1"/>
        <end position="24"/>
    </location>
</feature>
<evidence type="ECO:0000313" key="5">
    <source>
        <dbReference type="Proteomes" id="UP000005038"/>
    </source>
</evidence>
<dbReference type="STRING" id="1108044.GOOTI_162_00160"/>
<dbReference type="AlphaFoldDB" id="H5TPL7"/>
<dbReference type="EMBL" id="BAFB01000162">
    <property type="protein sequence ID" value="GAB35425.1"/>
    <property type="molecule type" value="Genomic_DNA"/>
</dbReference>
<proteinExistence type="predicted"/>
<evidence type="ECO:0000256" key="1">
    <source>
        <dbReference type="SAM" id="MobiDB-lite"/>
    </source>
</evidence>
<keyword evidence="5" id="KW-1185">Reference proteome</keyword>
<evidence type="ECO:0000259" key="2">
    <source>
        <dbReference type="Pfam" id="PF14231"/>
    </source>
</evidence>
<dbReference type="Pfam" id="PF14231">
    <property type="entry name" value="GXWXG"/>
    <property type="match status" value="1"/>
</dbReference>
<evidence type="ECO:0000259" key="3">
    <source>
        <dbReference type="Pfam" id="PF14232"/>
    </source>
</evidence>
<dbReference type="Pfam" id="PF14232">
    <property type="entry name" value="DUF4334"/>
    <property type="match status" value="1"/>
</dbReference>
<dbReference type="Proteomes" id="UP000005038">
    <property type="component" value="Unassembled WGS sequence"/>
</dbReference>
<dbReference type="InterPro" id="IPR025568">
    <property type="entry name" value="DUF4334"/>
</dbReference>
<gene>
    <name evidence="4" type="ORF">GOOTI_162_00160</name>
</gene>
<dbReference type="InterPro" id="IPR025951">
    <property type="entry name" value="GXWXG_dom"/>
</dbReference>
<reference evidence="4" key="1">
    <citation type="submission" date="2012-02" db="EMBL/GenBank/DDBJ databases">
        <title>Whole genome shotgun sequence of Gordonia otitidis NBRC 100426.</title>
        <authorList>
            <person name="Yoshida I."/>
            <person name="Hosoyama A."/>
            <person name="Tsuchikane K."/>
            <person name="Katsumata H."/>
            <person name="Yamazaki S."/>
            <person name="Fujita N."/>
        </authorList>
    </citation>
    <scope>NUCLEOTIDE SEQUENCE [LARGE SCALE GENOMIC DNA]</scope>
    <source>
        <strain evidence="4">NBRC 100426</strain>
    </source>
</reference>
<feature type="domain" description="DUF4334" evidence="3">
    <location>
        <begin position="139"/>
        <end position="197"/>
    </location>
</feature>
<feature type="domain" description="GXWXG" evidence="2">
    <location>
        <begin position="70"/>
        <end position="128"/>
    </location>
</feature>
<organism evidence="4 5">
    <name type="scientific">Gordonia otitidis (strain DSM 44809 / CCUG 52243 / JCM 12355 / NBRC 100426 / IFM 10032)</name>
    <dbReference type="NCBI Taxonomy" id="1108044"/>
    <lineage>
        <taxon>Bacteria</taxon>
        <taxon>Bacillati</taxon>
        <taxon>Actinomycetota</taxon>
        <taxon>Actinomycetes</taxon>
        <taxon>Mycobacteriales</taxon>
        <taxon>Gordoniaceae</taxon>
        <taxon>Gordonia</taxon>
    </lineage>
</organism>
<protein>
    <recommendedName>
        <fullName evidence="6">GXWXG domain-containing protein</fullName>
    </recommendedName>
</protein>
<evidence type="ECO:0008006" key="6">
    <source>
        <dbReference type="Google" id="ProtNLM"/>
    </source>
</evidence>
<accession>H5TPL7</accession>